<feature type="compositionally biased region" description="Low complexity" evidence="1">
    <location>
        <begin position="782"/>
        <end position="797"/>
    </location>
</feature>
<accession>B0E2J3</accession>
<dbReference type="Pfam" id="PF18758">
    <property type="entry name" value="KDZ"/>
    <property type="match status" value="1"/>
</dbReference>
<dbReference type="EMBL" id="DS547183">
    <property type="protein sequence ID" value="EDQ98933.1"/>
    <property type="molecule type" value="Genomic_DNA"/>
</dbReference>
<reference evidence="2 3" key="1">
    <citation type="journal article" date="2008" name="Nature">
        <title>The genome of Laccaria bicolor provides insights into mycorrhizal symbiosis.</title>
        <authorList>
            <person name="Martin F."/>
            <person name="Aerts A."/>
            <person name="Ahren D."/>
            <person name="Brun A."/>
            <person name="Danchin E.G.J."/>
            <person name="Duchaussoy F."/>
            <person name="Gibon J."/>
            <person name="Kohler A."/>
            <person name="Lindquist E."/>
            <person name="Pereda V."/>
            <person name="Salamov A."/>
            <person name="Shapiro H.J."/>
            <person name="Wuyts J."/>
            <person name="Blaudez D."/>
            <person name="Buee M."/>
            <person name="Brokstein P."/>
            <person name="Canbaeck B."/>
            <person name="Cohen D."/>
            <person name="Courty P.E."/>
            <person name="Coutinho P.M."/>
            <person name="Delaruelle C."/>
            <person name="Detter J.C."/>
            <person name="Deveau A."/>
            <person name="DiFazio S."/>
            <person name="Duplessis S."/>
            <person name="Fraissinet-Tachet L."/>
            <person name="Lucic E."/>
            <person name="Frey-Klett P."/>
            <person name="Fourrey C."/>
            <person name="Feussner I."/>
            <person name="Gay G."/>
            <person name="Grimwood J."/>
            <person name="Hoegger P.J."/>
            <person name="Jain P."/>
            <person name="Kilaru S."/>
            <person name="Labbe J."/>
            <person name="Lin Y.C."/>
            <person name="Legue V."/>
            <person name="Le Tacon F."/>
            <person name="Marmeisse R."/>
            <person name="Melayah D."/>
            <person name="Montanini B."/>
            <person name="Muratet M."/>
            <person name="Nehls U."/>
            <person name="Niculita-Hirzel H."/>
            <person name="Oudot-Le Secq M.P."/>
            <person name="Peter M."/>
            <person name="Quesneville H."/>
            <person name="Rajashekar B."/>
            <person name="Reich M."/>
            <person name="Rouhier N."/>
            <person name="Schmutz J."/>
            <person name="Yin T."/>
            <person name="Chalot M."/>
            <person name="Henrissat B."/>
            <person name="Kuees U."/>
            <person name="Lucas S."/>
            <person name="Van de Peer Y."/>
            <person name="Podila G.K."/>
            <person name="Polle A."/>
            <person name="Pukkila P.J."/>
            <person name="Richardson P.M."/>
            <person name="Rouze P."/>
            <person name="Sanders I.R."/>
            <person name="Stajich J.E."/>
            <person name="Tunlid A."/>
            <person name="Tuskan G."/>
            <person name="Grigoriev I.V."/>
        </authorList>
    </citation>
    <scope>NUCLEOTIDE SEQUENCE [LARGE SCALE GENOMIC DNA]</scope>
    <source>
        <strain evidence="3">S238N-H82 / ATCC MYA-4686</strain>
    </source>
</reference>
<dbReference type="GeneID" id="6086062"/>
<dbReference type="AlphaFoldDB" id="B0E2J3"/>
<evidence type="ECO:0000313" key="2">
    <source>
        <dbReference type="EMBL" id="EDQ98933.1"/>
    </source>
</evidence>
<dbReference type="RefSeq" id="XP_001890414.1">
    <property type="nucleotide sequence ID" value="XM_001890379.1"/>
</dbReference>
<gene>
    <name evidence="2" type="ORF">LACBIDRAFT_335525</name>
</gene>
<evidence type="ECO:0000313" key="3">
    <source>
        <dbReference type="Proteomes" id="UP000001194"/>
    </source>
</evidence>
<dbReference type="OrthoDB" id="3364670at2759"/>
<dbReference type="PANTHER" id="PTHR33096">
    <property type="entry name" value="CXC2 DOMAIN-CONTAINING PROTEIN"/>
    <property type="match status" value="1"/>
</dbReference>
<dbReference type="HOGENOM" id="CLU_275454_0_0_1"/>
<dbReference type="KEGG" id="lbc:LACBIDRAFT_335525"/>
<dbReference type="InParanoid" id="B0E2J3"/>
<sequence length="1159" mass="128854">MSPSNAKLYYKEYFHEGDREYKATDAVCWDVTNCRVQSGEVMSEAGINMYMEHPDSQDLSHWWMYVKGFEYICCIPKCEHSQRMLWWTPTLEDCPEVPNGPFAIIICVLKPHLLEGYKKLRDKYVGLIGQRSDHSLLAGLLPCLCPGPNGMETYEPNQKLMGAFTEKFAVAQQFHAMGILVWLIRPSFRILPTMNINVYSPQQHDDAIVLWPFSDGWGKPDPYPVLVVGPPSTELYRWMQHISYGIMDLQDVTLISRQDFIEGKVKLGAVWESYSLPVPSVSQLSVAGAVGPIAGSSSRNEGQYSSATSSTQQGKVMLALQVRSLLKVFAVLRSVRSQQLSQPRSQLQSQAPSMPVIPPSLGLMPRLDEVPMPSSFKYPKPEIFLNSKNWALYTATWLAIRAHHVYTLGTGTSLPPPISSNFLIKIQPFLHPESIDVAAQLDEPMTSTAPPQLEGKGKQSTKGPGKGPGKSRTKKLNSYLDQIPLKQGQVDRVVFYDTTIQLGTTVELENTLTPEITKEVLWELCHMSFQFKLEKAAAACIQEVLWVFPMSGEVVGPFIINEIPNRDLGLTSVDLLEWNCYLVALGHLMSSWKGCLESITKASLGPLVNQIPLPTAADLHDDAAAAAVDTDDNGTDWDNGDSEDSEGVSPSEGLHPLVFPAEQGSPMFFEKLTSVELLAMGLFPASPLRPTLAVDLNMLDYVNELFVRLPPNTTACYKLESRDAIRHCFGNALQWYGNLIAQKELLISGIINESHTGIEGQDDLSSESKELDEESYGPPLTSSPAPSADEASDGSPDVQDSTNATSGIHRPSLYLRQRCPLCFGGDKPHDDNFLADVIVCIDACFTHKRRNPAKGGAKGPENLHSETVFVSDKNVAEMKAFVETTCPVKSKSKEKTKEGSDAHGVEDSYEPGMKVPVSALEGCLASFVAADERRTKASTQFFADTGLTAMLCCHDHVLWIVNMTTAGEQQYYALALIKELFLNLPLSMTVGILYDIGLFHAYGHQWPCQLIYHHCKGESFGLSDGEGCERFWSSIKLLIPSMRVAEFYHLLFTIDTQVKHLEKKSFKVMGKWLQRKWLHCLEKKIGAEEILQELGLEMPLLEKEWKDQVVAQTKPLARQSKNIANNAVKEIMALYTARNAFVGMNFSQITTQGKDAFFR</sequence>
<keyword evidence="3" id="KW-1185">Reference proteome</keyword>
<name>B0E2J3_LACBS</name>
<organism evidence="3">
    <name type="scientific">Laccaria bicolor (strain S238N-H82 / ATCC MYA-4686)</name>
    <name type="common">Bicoloured deceiver</name>
    <name type="synonym">Laccaria laccata var. bicolor</name>
    <dbReference type="NCBI Taxonomy" id="486041"/>
    <lineage>
        <taxon>Eukaryota</taxon>
        <taxon>Fungi</taxon>
        <taxon>Dikarya</taxon>
        <taxon>Basidiomycota</taxon>
        <taxon>Agaricomycotina</taxon>
        <taxon>Agaricomycetes</taxon>
        <taxon>Agaricomycetidae</taxon>
        <taxon>Agaricales</taxon>
        <taxon>Agaricineae</taxon>
        <taxon>Hydnangiaceae</taxon>
        <taxon>Laccaria</taxon>
    </lineage>
</organism>
<protein>
    <submittedName>
        <fullName evidence="2">Predicted protein</fullName>
    </submittedName>
</protein>
<proteinExistence type="predicted"/>
<evidence type="ECO:0000256" key="1">
    <source>
        <dbReference type="SAM" id="MobiDB-lite"/>
    </source>
</evidence>
<dbReference type="InterPro" id="IPR040521">
    <property type="entry name" value="KDZ"/>
</dbReference>
<feature type="region of interest" description="Disordered" evidence="1">
    <location>
        <begin position="445"/>
        <end position="473"/>
    </location>
</feature>
<dbReference type="Proteomes" id="UP000001194">
    <property type="component" value="Unassembled WGS sequence"/>
</dbReference>
<feature type="region of interest" description="Disordered" evidence="1">
    <location>
        <begin position="629"/>
        <end position="653"/>
    </location>
</feature>
<dbReference type="PANTHER" id="PTHR33096:SF1">
    <property type="entry name" value="CXC1-LIKE CYSTEINE CLUSTER ASSOCIATED WITH KDZ TRANSPOSASES DOMAIN-CONTAINING PROTEIN"/>
    <property type="match status" value="1"/>
</dbReference>
<feature type="compositionally biased region" description="Acidic residues" evidence="1">
    <location>
        <begin position="629"/>
        <end position="646"/>
    </location>
</feature>
<feature type="compositionally biased region" description="Acidic residues" evidence="1">
    <location>
        <begin position="760"/>
        <end position="775"/>
    </location>
</feature>
<feature type="region of interest" description="Disordered" evidence="1">
    <location>
        <begin position="758"/>
        <end position="809"/>
    </location>
</feature>